<organism evidence="2 3">
    <name type="scientific">Rhizophagus irregularis</name>
    <dbReference type="NCBI Taxonomy" id="588596"/>
    <lineage>
        <taxon>Eukaryota</taxon>
        <taxon>Fungi</taxon>
        <taxon>Fungi incertae sedis</taxon>
        <taxon>Mucoromycota</taxon>
        <taxon>Glomeromycotina</taxon>
        <taxon>Glomeromycetes</taxon>
        <taxon>Glomerales</taxon>
        <taxon>Glomeraceae</taxon>
        <taxon>Rhizophagus</taxon>
    </lineage>
</organism>
<dbReference type="Proteomes" id="UP000684084">
    <property type="component" value="Unassembled WGS sequence"/>
</dbReference>
<feature type="compositionally biased region" description="Acidic residues" evidence="1">
    <location>
        <begin position="514"/>
        <end position="528"/>
    </location>
</feature>
<dbReference type="OrthoDB" id="10617754at2759"/>
<feature type="region of interest" description="Disordered" evidence="1">
    <location>
        <begin position="81"/>
        <end position="233"/>
    </location>
</feature>
<proteinExistence type="predicted"/>
<feature type="region of interest" description="Disordered" evidence="1">
    <location>
        <begin position="1"/>
        <end position="63"/>
    </location>
</feature>
<feature type="compositionally biased region" description="Polar residues" evidence="1">
    <location>
        <begin position="286"/>
        <end position="298"/>
    </location>
</feature>
<feature type="compositionally biased region" description="Basic and acidic residues" evidence="1">
    <location>
        <begin position="458"/>
        <end position="480"/>
    </location>
</feature>
<comment type="caution">
    <text evidence="2">The sequence shown here is derived from an EMBL/GenBank/DDBJ whole genome shotgun (WGS) entry which is preliminary data.</text>
</comment>
<gene>
    <name evidence="2" type="ORF">CHRIB12_LOCUS4324</name>
</gene>
<feature type="compositionally biased region" description="Polar residues" evidence="1">
    <location>
        <begin position="162"/>
        <end position="173"/>
    </location>
</feature>
<feature type="compositionally biased region" description="Acidic residues" evidence="1">
    <location>
        <begin position="559"/>
        <end position="573"/>
    </location>
</feature>
<feature type="compositionally biased region" description="Polar residues" evidence="1">
    <location>
        <begin position="139"/>
        <end position="153"/>
    </location>
</feature>
<feature type="compositionally biased region" description="Basic and acidic residues" evidence="1">
    <location>
        <begin position="118"/>
        <end position="131"/>
    </location>
</feature>
<feature type="compositionally biased region" description="Basic residues" evidence="1">
    <location>
        <begin position="644"/>
        <end position="653"/>
    </location>
</feature>
<sequence>MGQDTNIENENDSTSNNEEEQASSSDTTENVVGNDKIIDKSDESIDDVHDNLSVGISGNEEQNITSNLIYNQVEKEIENIETGKQEVFPSSDDDYEHTSTSRIDENLYQKVLIDQEESDKKTEIIEDRKDINDDDDVSSETIQTSLPKSQYTEQQREDTLDYNKQTHTSNTGGSDDKEHNKEETDISIDNDKIIIESDDIQNNSTNTGDYVSVSVSDKDDDKNYNPSANVKKAENVEILKRESSSHFNVPLAADQKVLAGQENSDQETDNDENRKELPELFEDDGSINQTVTVQTSSPKSRHIQHTLDYDNNRHASKLFNTKGSASEFESGSKSDSSPKSRHIQHTLDYDNNRHASELFNTKGSASEFESGSKSDHDTKSKKKSKNYDDDISEFPDKKDNFSSSAGYNRPKSDHDTRSKKSKKSDTTVNYDYDVDYDDDISEFPNKKDDSPSPTGKNIKKERFDPPRRGKSDEIIHRPKNQDSQSQSLHGDLSDEEAENPISKSRNIVRKQESDNDDNVDYGSNEEGDISSLRRINKKQVETPYTKNKNNQNLKKLDSESDSQDENEDYEGDDSSSSSHFNKKDAESYYEEHSKDKNNQNMPIKLVNTSDSQDDNEDHEESYSRINKDDVGTDTEESINETTRHKNNKNRSTKKKLDNVTDFQDESYDDNISDSQQDVFQSSEHNRNKRKESDESESYGGPRDDTTHYPENHNGRSDHRDSNNKGKKNWISNVSNVFKGLISRLKMVKPYMDGIEPEIYNKLAKWLIQLCFDGPKLDKRRNFVSYYE</sequence>
<feature type="compositionally biased region" description="Basic and acidic residues" evidence="1">
    <location>
        <begin position="345"/>
        <end position="356"/>
    </location>
</feature>
<feature type="compositionally biased region" description="Basic and acidic residues" evidence="1">
    <location>
        <begin position="36"/>
        <end position="50"/>
    </location>
</feature>
<feature type="compositionally biased region" description="Acidic residues" evidence="1">
    <location>
        <begin position="432"/>
        <end position="441"/>
    </location>
</feature>
<feature type="compositionally biased region" description="Polar residues" evidence="1">
    <location>
        <begin position="54"/>
        <end position="63"/>
    </location>
</feature>
<dbReference type="EMBL" id="CAGKOT010000006">
    <property type="protein sequence ID" value="CAB5347028.1"/>
    <property type="molecule type" value="Genomic_DNA"/>
</dbReference>
<feature type="compositionally biased region" description="Acidic residues" evidence="1">
    <location>
        <begin position="662"/>
        <end position="671"/>
    </location>
</feature>
<feature type="compositionally biased region" description="Basic and acidic residues" evidence="1">
    <location>
        <begin position="581"/>
        <end position="597"/>
    </location>
</feature>
<feature type="compositionally biased region" description="Basic and acidic residues" evidence="1">
    <location>
        <begin position="96"/>
        <end position="107"/>
    </location>
</feature>
<dbReference type="AlphaFoldDB" id="A0A915YVT6"/>
<reference evidence="2" key="1">
    <citation type="submission" date="2020-05" db="EMBL/GenBank/DDBJ databases">
        <authorList>
            <person name="Rincon C."/>
            <person name="Sanders R I."/>
            <person name="Robbins C."/>
            <person name="Chaturvedi A."/>
        </authorList>
    </citation>
    <scope>NUCLEOTIDE SEQUENCE</scope>
    <source>
        <strain evidence="2">CHB12</strain>
    </source>
</reference>
<feature type="compositionally biased region" description="Polar residues" evidence="1">
    <location>
        <begin position="358"/>
        <end position="369"/>
    </location>
</feature>
<protein>
    <submittedName>
        <fullName evidence="2">Uncharacterized protein</fullName>
    </submittedName>
</protein>
<feature type="compositionally biased region" description="Polar residues" evidence="1">
    <location>
        <begin position="22"/>
        <end position="31"/>
    </location>
</feature>
<feature type="compositionally biased region" description="Polar residues" evidence="1">
    <location>
        <begin position="598"/>
        <end position="610"/>
    </location>
</feature>
<feature type="compositionally biased region" description="Basic and acidic residues" evidence="1">
    <location>
        <begin position="701"/>
        <end position="723"/>
    </location>
</feature>
<feature type="compositionally biased region" description="Polar residues" evidence="1">
    <location>
        <begin position="672"/>
        <end position="682"/>
    </location>
</feature>
<feature type="compositionally biased region" description="Basic and acidic residues" evidence="1">
    <location>
        <begin position="620"/>
        <end position="630"/>
    </location>
</feature>
<name>A0A915YVT6_9GLOM</name>
<evidence type="ECO:0000256" key="1">
    <source>
        <dbReference type="SAM" id="MobiDB-lite"/>
    </source>
</evidence>
<accession>A0A915YVT6</accession>
<feature type="region of interest" description="Disordered" evidence="1">
    <location>
        <begin position="246"/>
        <end position="728"/>
    </location>
</feature>
<feature type="compositionally biased region" description="Acidic residues" evidence="1">
    <location>
        <begin position="7"/>
        <end position="21"/>
    </location>
</feature>
<feature type="compositionally biased region" description="Basic and acidic residues" evidence="1">
    <location>
        <begin position="174"/>
        <end position="195"/>
    </location>
</feature>
<evidence type="ECO:0000313" key="3">
    <source>
        <dbReference type="Proteomes" id="UP000684084"/>
    </source>
</evidence>
<dbReference type="VEuPathDB" id="FungiDB:RhiirFUN_021886"/>
<evidence type="ECO:0000313" key="2">
    <source>
        <dbReference type="EMBL" id="CAB5347028.1"/>
    </source>
</evidence>